<proteinExistence type="inferred from homology"/>
<accession>A0A814UUL2</accession>
<dbReference type="PANTHER" id="PTHR42879">
    <property type="entry name" value="3-OXOACYL-(ACYL-CARRIER-PROTEIN) REDUCTASE"/>
    <property type="match status" value="1"/>
</dbReference>
<keyword evidence="3" id="KW-0560">Oxidoreductase</keyword>
<protein>
    <recommendedName>
        <fullName evidence="2">3-oxoacyl-[acyl-carrier-protein] reductase</fullName>
        <ecNumber evidence="2">1.1.1.100</ecNumber>
    </recommendedName>
</protein>
<gene>
    <name evidence="6" type="ORF">VCS650_LOCUS24561</name>
</gene>
<reference evidence="6" key="1">
    <citation type="submission" date="2021-02" db="EMBL/GenBank/DDBJ databases">
        <authorList>
            <person name="Nowell W R."/>
        </authorList>
    </citation>
    <scope>NUCLEOTIDE SEQUENCE</scope>
</reference>
<dbReference type="EC" id="1.1.1.100" evidence="2"/>
<organism evidence="6 7">
    <name type="scientific">Adineta steineri</name>
    <dbReference type="NCBI Taxonomy" id="433720"/>
    <lineage>
        <taxon>Eukaryota</taxon>
        <taxon>Metazoa</taxon>
        <taxon>Spiralia</taxon>
        <taxon>Gnathifera</taxon>
        <taxon>Rotifera</taxon>
        <taxon>Eurotatoria</taxon>
        <taxon>Bdelloidea</taxon>
        <taxon>Adinetida</taxon>
        <taxon>Adinetidae</taxon>
        <taxon>Adineta</taxon>
    </lineage>
</organism>
<comment type="caution">
    <text evidence="6">The sequence shown here is derived from an EMBL/GenBank/DDBJ whole genome shotgun (WGS) entry which is preliminary data.</text>
</comment>
<dbReference type="InterPro" id="IPR020904">
    <property type="entry name" value="Sc_DH/Rdtase_CS"/>
</dbReference>
<dbReference type="PROSITE" id="PS00061">
    <property type="entry name" value="ADH_SHORT"/>
    <property type="match status" value="1"/>
</dbReference>
<dbReference type="PRINTS" id="PR00081">
    <property type="entry name" value="GDHRDH"/>
</dbReference>
<evidence type="ECO:0000256" key="3">
    <source>
        <dbReference type="ARBA" id="ARBA00023002"/>
    </source>
</evidence>
<comment type="catalytic activity">
    <reaction evidence="4">
        <text>a (3R)-hydroxyacyl-[ACP] + NADP(+) = a 3-oxoacyl-[ACP] + NADPH + H(+)</text>
        <dbReference type="Rhea" id="RHEA:17397"/>
        <dbReference type="Rhea" id="RHEA-COMP:9916"/>
        <dbReference type="Rhea" id="RHEA-COMP:9945"/>
        <dbReference type="ChEBI" id="CHEBI:15378"/>
        <dbReference type="ChEBI" id="CHEBI:57783"/>
        <dbReference type="ChEBI" id="CHEBI:58349"/>
        <dbReference type="ChEBI" id="CHEBI:78776"/>
        <dbReference type="ChEBI" id="CHEBI:78827"/>
        <dbReference type="EC" id="1.1.1.100"/>
    </reaction>
</comment>
<dbReference type="Pfam" id="PF00106">
    <property type="entry name" value="adh_short"/>
    <property type="match status" value="1"/>
</dbReference>
<evidence type="ECO:0000256" key="2">
    <source>
        <dbReference type="ARBA" id="ARBA00012948"/>
    </source>
</evidence>
<comment type="similarity">
    <text evidence="1 5">Belongs to the short-chain dehydrogenases/reductases (SDR) family.</text>
</comment>
<dbReference type="FunFam" id="3.40.50.720:FF:000084">
    <property type="entry name" value="Short-chain dehydrogenase reductase"/>
    <property type="match status" value="1"/>
</dbReference>
<evidence type="ECO:0000256" key="4">
    <source>
        <dbReference type="ARBA" id="ARBA00048508"/>
    </source>
</evidence>
<evidence type="ECO:0000256" key="5">
    <source>
        <dbReference type="RuleBase" id="RU000363"/>
    </source>
</evidence>
<dbReference type="Gene3D" id="3.40.50.720">
    <property type="entry name" value="NAD(P)-binding Rossmann-like Domain"/>
    <property type="match status" value="2"/>
</dbReference>
<evidence type="ECO:0000256" key="1">
    <source>
        <dbReference type="ARBA" id="ARBA00006484"/>
    </source>
</evidence>
<sequence length="298" mass="31904">MSRNVLVTGAARGIGQAIALRLAKDGFNVAVNDIESMSLIMSRNVLVTGAARGIGQAIALRLAKDGFNVAVNDIESMSQELHDTQKAIEKLGRKSIAIIADVSNDKQVEAMMKRVATELGSLDVIVANAGISQAKSLLEITAEEWDRMFAVNMRGVFLCYKEAAKIMIEQGRGGKIIGACSGVAHRTFPMMSHYVASKWGVRGLTQAAALEFAKHKITVNAYCPGVVDTPLMNAQAEQFAKFQNTTKEEIMKSFAQTAALGRTGVPDDIANIVSFLAGKDSDYMTGQNVIIDGGIAFS</sequence>
<evidence type="ECO:0000313" key="7">
    <source>
        <dbReference type="Proteomes" id="UP000663891"/>
    </source>
</evidence>
<dbReference type="SUPFAM" id="SSF51735">
    <property type="entry name" value="NAD(P)-binding Rossmann-fold domains"/>
    <property type="match status" value="2"/>
</dbReference>
<dbReference type="PRINTS" id="PR00080">
    <property type="entry name" value="SDRFAMILY"/>
</dbReference>
<dbReference type="EMBL" id="CAJNON010000303">
    <property type="protein sequence ID" value="CAF1182304.1"/>
    <property type="molecule type" value="Genomic_DNA"/>
</dbReference>
<dbReference type="GO" id="GO:0004316">
    <property type="term" value="F:3-oxoacyl-[acyl-carrier-protein] reductase (NADPH) activity"/>
    <property type="evidence" value="ECO:0007669"/>
    <property type="project" value="UniProtKB-EC"/>
</dbReference>
<dbReference type="Proteomes" id="UP000663891">
    <property type="component" value="Unassembled WGS sequence"/>
</dbReference>
<evidence type="ECO:0000313" key="6">
    <source>
        <dbReference type="EMBL" id="CAF1182304.1"/>
    </source>
</evidence>
<dbReference type="OrthoDB" id="47007at2759"/>
<dbReference type="InterPro" id="IPR050259">
    <property type="entry name" value="SDR"/>
</dbReference>
<name>A0A814UUL2_9BILA</name>
<dbReference type="InterPro" id="IPR002347">
    <property type="entry name" value="SDR_fam"/>
</dbReference>
<dbReference type="InterPro" id="IPR036291">
    <property type="entry name" value="NAD(P)-bd_dom_sf"/>
</dbReference>
<dbReference type="AlphaFoldDB" id="A0A814UUL2"/>
<dbReference type="GO" id="GO:0032787">
    <property type="term" value="P:monocarboxylic acid metabolic process"/>
    <property type="evidence" value="ECO:0007669"/>
    <property type="project" value="UniProtKB-ARBA"/>
</dbReference>
<dbReference type="Pfam" id="PF13561">
    <property type="entry name" value="adh_short_C2"/>
    <property type="match status" value="1"/>
</dbReference>
<dbReference type="PANTHER" id="PTHR42879:SF2">
    <property type="entry name" value="3-OXOACYL-[ACYL-CARRIER-PROTEIN] REDUCTASE FABG"/>
    <property type="match status" value="1"/>
</dbReference>